<comment type="similarity">
    <text evidence="1">Belongs to the KAE1 / TsaD family. TsaB subfamily.</text>
</comment>
<reference evidence="5 6" key="1">
    <citation type="submission" date="2018-06" db="EMBL/GenBank/DDBJ databases">
        <authorList>
            <consortium name="Pathogen Informatics"/>
            <person name="Doyle S."/>
        </authorList>
    </citation>
    <scope>NUCLEOTIDE SEQUENCE [LARGE SCALE GENOMIC DNA]</scope>
    <source>
        <strain evidence="5 6">NCTC13294</strain>
    </source>
</reference>
<evidence type="ECO:0000313" key="6">
    <source>
        <dbReference type="Proteomes" id="UP000254572"/>
    </source>
</evidence>
<dbReference type="Gene3D" id="3.30.420.40">
    <property type="match status" value="2"/>
</dbReference>
<evidence type="ECO:0000259" key="4">
    <source>
        <dbReference type="Pfam" id="PF00814"/>
    </source>
</evidence>
<dbReference type="InterPro" id="IPR043129">
    <property type="entry name" value="ATPase_NBD"/>
</dbReference>
<keyword evidence="6" id="KW-1185">Reference proteome</keyword>
<evidence type="ECO:0000256" key="3">
    <source>
        <dbReference type="ARBA" id="ARBA00032446"/>
    </source>
</evidence>
<dbReference type="Proteomes" id="UP000254572">
    <property type="component" value="Unassembled WGS sequence"/>
</dbReference>
<dbReference type="InterPro" id="IPR000905">
    <property type="entry name" value="Gcp-like_dom"/>
</dbReference>
<dbReference type="EMBL" id="UFUW01000001">
    <property type="protein sequence ID" value="SUX24385.1"/>
    <property type="molecule type" value="Genomic_DNA"/>
</dbReference>
<dbReference type="Pfam" id="PF00814">
    <property type="entry name" value="TsaD"/>
    <property type="match status" value="1"/>
</dbReference>
<dbReference type="PANTHER" id="PTHR11735">
    <property type="entry name" value="TRNA N6-ADENOSINE THREONYLCARBAMOYLTRANSFERASE"/>
    <property type="match status" value="1"/>
</dbReference>
<sequence>MNLPTRHSTLLALDTSGPACSVAVQHGGAASQAYEIEAQQHTRELLPLIDKLLQKNGLEKTAIQGIILSAGPGAFTGLRIGAAVATGLATAWDVPLLPISSLALLAATIRRHSGAEKILAVMDARMGEVYAGLYENGACTGADRVCPPQDIPADWFDGALVAGAGTIYAEHFPADANVAEDDYLPEAIDAFSLIDSADWQPPQQGVELHYLRNEVVQPQP</sequence>
<gene>
    <name evidence="5" type="ORF">NCTC13294_01841</name>
</gene>
<name>A0A381EBJ5_9GAMM</name>
<dbReference type="AlphaFoldDB" id="A0A381EBJ5"/>
<evidence type="ECO:0000313" key="5">
    <source>
        <dbReference type="EMBL" id="SUX24385.1"/>
    </source>
</evidence>
<dbReference type="OrthoDB" id="9809995at2"/>
<dbReference type="InterPro" id="IPR022496">
    <property type="entry name" value="T6A_TsaB"/>
</dbReference>
<proteinExistence type="inferred from homology"/>
<dbReference type="GO" id="GO:0005829">
    <property type="term" value="C:cytosol"/>
    <property type="evidence" value="ECO:0007669"/>
    <property type="project" value="TreeGrafter"/>
</dbReference>
<dbReference type="SUPFAM" id="SSF53067">
    <property type="entry name" value="Actin-like ATPase domain"/>
    <property type="match status" value="2"/>
</dbReference>
<dbReference type="PANTHER" id="PTHR11735:SF11">
    <property type="entry name" value="TRNA THREONYLCARBAMOYLADENOSINE BIOSYNTHESIS PROTEIN TSAB"/>
    <property type="match status" value="1"/>
</dbReference>
<dbReference type="NCBIfam" id="TIGR03725">
    <property type="entry name" value="T6A_YeaZ"/>
    <property type="match status" value="1"/>
</dbReference>
<dbReference type="GO" id="GO:0002949">
    <property type="term" value="P:tRNA threonylcarbamoyladenosine modification"/>
    <property type="evidence" value="ECO:0007669"/>
    <property type="project" value="InterPro"/>
</dbReference>
<evidence type="ECO:0000256" key="2">
    <source>
        <dbReference type="ARBA" id="ARBA00019012"/>
    </source>
</evidence>
<organism evidence="5 6">
    <name type="scientific">Cardiobacterium valvarum</name>
    <dbReference type="NCBI Taxonomy" id="194702"/>
    <lineage>
        <taxon>Bacteria</taxon>
        <taxon>Pseudomonadati</taxon>
        <taxon>Pseudomonadota</taxon>
        <taxon>Gammaproteobacteria</taxon>
        <taxon>Cardiobacteriales</taxon>
        <taxon>Cardiobacteriaceae</taxon>
        <taxon>Cardiobacterium</taxon>
    </lineage>
</organism>
<protein>
    <recommendedName>
        <fullName evidence="2">tRNA threonylcarbamoyladenosine biosynthesis protein TsaB</fullName>
    </recommendedName>
    <alternativeName>
        <fullName evidence="3">t(6)A37 threonylcarbamoyladenosine biosynthesis protein TsaB</fullName>
    </alternativeName>
</protein>
<dbReference type="CDD" id="cd24032">
    <property type="entry name" value="ASKHA_NBD_TsaB"/>
    <property type="match status" value="1"/>
</dbReference>
<evidence type="ECO:0000256" key="1">
    <source>
        <dbReference type="ARBA" id="ARBA00010493"/>
    </source>
</evidence>
<feature type="domain" description="Gcp-like" evidence="4">
    <location>
        <begin position="35"/>
        <end position="143"/>
    </location>
</feature>
<dbReference type="RefSeq" id="WP_115612051.1">
    <property type="nucleotide sequence ID" value="NZ_JBHLZC010000002.1"/>
</dbReference>
<accession>A0A381EBJ5</accession>